<evidence type="ECO:0000313" key="3">
    <source>
        <dbReference type="Proteomes" id="UP001552299"/>
    </source>
</evidence>
<keyword evidence="3" id="KW-1185">Reference proteome</keyword>
<gene>
    <name evidence="2" type="ORF">M5K25_018282</name>
</gene>
<dbReference type="EMBL" id="JANQDX010000014">
    <property type="protein sequence ID" value="KAL0912318.1"/>
    <property type="molecule type" value="Genomic_DNA"/>
</dbReference>
<sequence>MESAAGHHGLSLAGGGERNGSDGIVLGMEGNGGNEKFGMVGSGGKANLGRAGKAGSGGSTAGCSGIDGRVGCGGNDGAVVSRRWRPP</sequence>
<protein>
    <submittedName>
        <fullName evidence="2">Uncharacterized protein</fullName>
    </submittedName>
</protein>
<reference evidence="2 3" key="1">
    <citation type="journal article" date="2024" name="Plant Biotechnol. J.">
        <title>Dendrobium thyrsiflorum genome and its molecular insights into genes involved in important horticultural traits.</title>
        <authorList>
            <person name="Chen B."/>
            <person name="Wang J.Y."/>
            <person name="Zheng P.J."/>
            <person name="Li K.L."/>
            <person name="Liang Y.M."/>
            <person name="Chen X.F."/>
            <person name="Zhang C."/>
            <person name="Zhao X."/>
            <person name="He X."/>
            <person name="Zhang G.Q."/>
            <person name="Liu Z.J."/>
            <person name="Xu Q."/>
        </authorList>
    </citation>
    <scope>NUCLEOTIDE SEQUENCE [LARGE SCALE GENOMIC DNA]</scope>
    <source>
        <strain evidence="2">GZMU011</strain>
    </source>
</reference>
<organism evidence="2 3">
    <name type="scientific">Dendrobium thyrsiflorum</name>
    <name type="common">Pinecone-like raceme dendrobium</name>
    <name type="synonym">Orchid</name>
    <dbReference type="NCBI Taxonomy" id="117978"/>
    <lineage>
        <taxon>Eukaryota</taxon>
        <taxon>Viridiplantae</taxon>
        <taxon>Streptophyta</taxon>
        <taxon>Embryophyta</taxon>
        <taxon>Tracheophyta</taxon>
        <taxon>Spermatophyta</taxon>
        <taxon>Magnoliopsida</taxon>
        <taxon>Liliopsida</taxon>
        <taxon>Asparagales</taxon>
        <taxon>Orchidaceae</taxon>
        <taxon>Epidendroideae</taxon>
        <taxon>Malaxideae</taxon>
        <taxon>Dendrobiinae</taxon>
        <taxon>Dendrobium</taxon>
    </lineage>
</organism>
<evidence type="ECO:0000313" key="2">
    <source>
        <dbReference type="EMBL" id="KAL0912318.1"/>
    </source>
</evidence>
<dbReference type="Proteomes" id="UP001552299">
    <property type="component" value="Unassembled WGS sequence"/>
</dbReference>
<feature type="region of interest" description="Disordered" evidence="1">
    <location>
        <begin position="1"/>
        <end position="27"/>
    </location>
</feature>
<proteinExistence type="predicted"/>
<feature type="compositionally biased region" description="Low complexity" evidence="1">
    <location>
        <begin position="1"/>
        <end position="11"/>
    </location>
</feature>
<dbReference type="AlphaFoldDB" id="A0ABD0UHV2"/>
<accession>A0ABD0UHV2</accession>
<name>A0ABD0UHV2_DENTH</name>
<evidence type="ECO:0000256" key="1">
    <source>
        <dbReference type="SAM" id="MobiDB-lite"/>
    </source>
</evidence>
<comment type="caution">
    <text evidence="2">The sequence shown here is derived from an EMBL/GenBank/DDBJ whole genome shotgun (WGS) entry which is preliminary data.</text>
</comment>